<dbReference type="RefSeq" id="WP_112063305.1">
    <property type="nucleotide sequence ID" value="NZ_AWFA01000016.1"/>
</dbReference>
<organism evidence="1 2">
    <name type="scientific">Hyphomonas pacifica</name>
    <dbReference type="NCBI Taxonomy" id="1280941"/>
    <lineage>
        <taxon>Bacteria</taxon>
        <taxon>Pseudomonadati</taxon>
        <taxon>Pseudomonadota</taxon>
        <taxon>Alphaproteobacteria</taxon>
        <taxon>Hyphomonadales</taxon>
        <taxon>Hyphomonadaceae</taxon>
        <taxon>Hyphomonas</taxon>
    </lineage>
</organism>
<gene>
    <name evidence="1" type="ORF">HY3_12700</name>
</gene>
<name>A0A062U526_9PROT</name>
<dbReference type="EMBL" id="AWFB01000019">
    <property type="protein sequence ID" value="RAN33513.1"/>
    <property type="molecule type" value="Genomic_DNA"/>
</dbReference>
<dbReference type="Proteomes" id="UP000249123">
    <property type="component" value="Unassembled WGS sequence"/>
</dbReference>
<comment type="caution">
    <text evidence="1">The sequence shown here is derived from an EMBL/GenBank/DDBJ whole genome shotgun (WGS) entry which is preliminary data.</text>
</comment>
<protein>
    <submittedName>
        <fullName evidence="1">Uncharacterized protein</fullName>
    </submittedName>
</protein>
<evidence type="ECO:0000313" key="1">
    <source>
        <dbReference type="EMBL" id="RAN33513.1"/>
    </source>
</evidence>
<proteinExistence type="predicted"/>
<sequence length="573" mass="62764">MKDTRSASQILFGFLPEQTVDMKGGIWKVQRWHTQAVHDVDEDALRSALISNAGAWEATGRDGDFVRHLRGSGRIRVEALDREKGVIVESFPKTWKCDNCNRLHDAPNRRCKCGNARHGQLPFVLYHDACGAVREPFYPRCPTHGEARIHLPGTTSLYEIRIDCPECNRRLQATFLNATCRCGEQGRNGDRMDFNVHRGATVYTPRGIVIVNPPSKAQARRLTQAGGPGTAAIWLADGLNAPWVDGMQGGRAAGLRRTLAESGLDEDTIERMVAQSGLHEEIAAPLTGPTRVIERVEADAASIAMAVSETRQTLSDLGEHATGTMADLYADEYPHALDVAGIERVDLVERFPVLTGQYGFSRGDHEPGASRLRAFTARDGGYVVYGDVAATEALLIRLKPTAVANWLAHNGFDVELNETPRTAYENILRAMGPDPDTSEIYAAVETLVHSYSHRMVRQSSFYAGIDRNALSELLFPAALAFVTFATPRGDFVLGGLQAMFEYDLHTVLDRVVFDETRCALDPGCASNPSGAACAVCLHLGEPSCRMFNTRLDRKTLFGEAGYFKVVADGSTPT</sequence>
<reference evidence="1 2" key="1">
    <citation type="submission" date="2013-04" db="EMBL/GenBank/DDBJ databases">
        <title>Hyphomonas sp. T24B3 Genome Sequencing.</title>
        <authorList>
            <person name="Lai Q."/>
            <person name="Shao Z."/>
        </authorList>
    </citation>
    <scope>NUCLEOTIDE SEQUENCE [LARGE SCALE GENOMIC DNA]</scope>
    <source>
        <strain evidence="1 2">T24B3</strain>
    </source>
</reference>
<dbReference type="OrthoDB" id="9134227at2"/>
<accession>A0A062U526</accession>
<dbReference type="AlphaFoldDB" id="A0A062U526"/>
<evidence type="ECO:0000313" key="2">
    <source>
        <dbReference type="Proteomes" id="UP000249123"/>
    </source>
</evidence>
<keyword evidence="2" id="KW-1185">Reference proteome</keyword>
<dbReference type="STRING" id="1280941.HY2_11790"/>